<evidence type="ECO:0000256" key="7">
    <source>
        <dbReference type="SAM" id="MobiDB-lite"/>
    </source>
</evidence>
<feature type="region of interest" description="Disordered" evidence="7">
    <location>
        <begin position="2007"/>
        <end position="2026"/>
    </location>
</feature>
<keyword evidence="2" id="KW-0805">Transcription regulation</keyword>
<name>A0A1J1GR82_PLAGA</name>
<dbReference type="Pfam" id="PF00847">
    <property type="entry name" value="AP2"/>
    <property type="match status" value="1"/>
</dbReference>
<feature type="region of interest" description="Disordered" evidence="7">
    <location>
        <begin position="482"/>
        <end position="509"/>
    </location>
</feature>
<keyword evidence="10" id="KW-1185">Reference proteome</keyword>
<dbReference type="EMBL" id="CVMV01000032">
    <property type="protein sequence ID" value="CRG94937.1"/>
    <property type="molecule type" value="Genomic_DNA"/>
</dbReference>
<evidence type="ECO:0000313" key="9">
    <source>
        <dbReference type="EMBL" id="CRG94937.1"/>
    </source>
</evidence>
<protein>
    <recommendedName>
        <fullName evidence="8">AP2/ERF domain-containing protein</fullName>
    </recommendedName>
</protein>
<evidence type="ECO:0000259" key="8">
    <source>
        <dbReference type="Pfam" id="PF00847"/>
    </source>
</evidence>
<dbReference type="GeneID" id="39730862"/>
<keyword evidence="5" id="KW-0539">Nucleus</keyword>
<dbReference type="Proteomes" id="UP000220797">
    <property type="component" value="Unassembled WGS sequence"/>
</dbReference>
<evidence type="ECO:0000256" key="6">
    <source>
        <dbReference type="SAM" id="Coils"/>
    </source>
</evidence>
<accession>A0A1J1GR82</accession>
<evidence type="ECO:0000256" key="2">
    <source>
        <dbReference type="ARBA" id="ARBA00023015"/>
    </source>
</evidence>
<dbReference type="OrthoDB" id="10538069at2759"/>
<keyword evidence="6" id="KW-0175">Coiled coil</keyword>
<sequence>MNIEEKKIKFLYFLKYLYEYKKDINRNFNINPIDFHCAQILNFESDDDFYFYNLIFNQFSTLDCLENLNYGEIKDIIEYLNNLQISYIKSQVIFNICISEYLISFYIKEDTYNRINGCNGINELIILKKYLKNILKNFGFNNVFDDLDIQNNIINENKKEENKCKFKENFDKEPYTDILNKLKLFINLTDKEYSSKNETIIKKNNSLKGTDMQNYFYNYRLSLHSNNSNDAYINNDTKESKNDLEIEKLEEKNIRQKKGKISRLCSITNDQTSEHLLDLDSLKNQRENSMKNKIYKINKNYIHEYAFNENCNKCKNYLNEKKNLDFASSNNLNSKLQNFIKYSINNNFNNKLNEKSEEYNLRNEEDCEINYNFDKNIKKNKIETIETNNNNNNNNNLMDIKKMINESDCEDKEKNEYIIKEDDRINNLLFQNICNENRTNINYENIYANFPYINYSNPSLKNMLNNKNDYLLSNIDNNSNNSYNNIEKNSSKTNNIKSSKTTHDNSEEQKNISNISIENLKETCTQKCMNTINKNNKNNIFQKFNIILNNIFQLFFYKYILCEQSCTKSLPKNIQNIYFIFLNQIKNNNNNILSSLSKICNICFPFKSNFILLLNEYIKNSLEKYKISYNKFLLKNELKVSTSNTYNENILNKKKLKRKEVNEEEYNEDEEKKKKKKKILLYIDGSTNKKKNSNNNNNFNNKEIISKDNKTDEMDYTNKNNNDNIKIICLNYFDNNKLLENNDTLNDKKIKNSLCDISPCHYNFMDSQNENKSCDNELKIGMNNFTSCSNNNNMNIEKSMDKISNTNKINLNNLKIDEMLNDENEMLFNYIKNNSLNNNNNEELLFKHVVNYLYGNVNTNNFNNNYVGTCDNNLDKYRNCINSNNCTNNKCNFNNNQGAYILAKIIKKYLTDIEDPLNNYENKVIDYFGNNLNSQILNDKTNSHNCCTNSKCLNKNNHSKIEKNASVNSENPPLHNASFLNYSDNVINEKCFCKCKCHFKNNNTAKLKEKNEMNYCSSKNNNTSCFGRFNEVSLKNLNMNNYNCNEKILAGNFPRENSENKFNNKVCIKNKIHSYLNYNYLCNLEKKKKDTKTNFDNIQEIETNMNNENSFNNMHAYENDKNNSDSFTNISKTKKLYPHGKYIALNDHIKIKYDTDSKINCSHINLTNSMKTYEYIKMKNINGDNLKSNYIIDLNDYKESIICVKNVTSININKSSILLFGSNIISCEDNQDNNNNNNNKKYIVGKEISCFINEENKTFNNANICNIKNTLSTCKNDSKKKQVEKTLLHNVSDDNSKEQNALNSIYNNLKIRNALNVLDDNNLKISNKLNDGSIEKPESIKIKNTTYSNNDEANPNFSSNYLRNIISLKNNPHNIESDTLKNILSSIKIKSEKDDDVNNVSMNLSNSSDSFKEKKEKLNKCVKKRIRIDEENENYKNEINNKKICKHFTVETKKNNYNSIYNEEIKNNLMDDIIRKIISVCYAKNNINKINNFNDKDYINCISNAYRCNSEANDSHMNNHNSNNIETNNNAIDKETNNCCINSCKNNCGTNSSYLNNNEIDNFINNNETCINETNNSYINDNNKNINETNDSYKSCKNNNMNDVSNSYINNDCKNSNETNNSDINYNCANNNIAKNNEINHNFTNNNIIYYSKDSDNYKCTSTTENECMKNLEEKIKNEKISKCINNALNNYMKKITNKNISLENKINDNILINPYNNSKKKNKSYRKIIDLNYDKNKRKYNKQKYNLNYNTLLTQFDFLEYSNNEKSFFLNNNSEEDIINQNINEKMKNKKNICNNELEECLHSLNNKMKECLQERCVKNKVKSEEYTIRKENNIEKCNGFIEYNNNINNGNIIAKNNETQINEGIDNKNHDYFNEKDITENNNIDIKLNNNSNVNINIKKENNPDSICKLAANEQVINKETLHDFSKNNTNEMNKNKEEIIHSKYDLLKKGLENNNTVNNDIEDHSYSNSRTSKSFDSIEDYINDLDNSKKKTVDTNQLENYKIKTDDEKKKRRNKKDYGNSILMKHDPPIPGVSFDRIKNRWVAGLRTENGRYIRKYFSVLRFGMEEAKYKAIECRINYGSSKCKRKGKMNADIKNALIYCQNIDRSRLINILDEDCGKSLFL</sequence>
<dbReference type="GO" id="GO:0003700">
    <property type="term" value="F:DNA-binding transcription factor activity"/>
    <property type="evidence" value="ECO:0007669"/>
    <property type="project" value="InterPro"/>
</dbReference>
<reference evidence="9" key="1">
    <citation type="submission" date="2015-04" db="EMBL/GenBank/DDBJ databases">
        <authorList>
            <consortium name="Pathogen Informatics"/>
        </authorList>
    </citation>
    <scope>NUCLEOTIDE SEQUENCE [LARGE SCALE GENOMIC DNA]</scope>
    <source>
        <strain evidence="9">8A</strain>
    </source>
</reference>
<dbReference type="InterPro" id="IPR001471">
    <property type="entry name" value="AP2/ERF_dom"/>
</dbReference>
<comment type="subcellular location">
    <subcellularLocation>
        <location evidence="1">Nucleus</location>
    </subcellularLocation>
</comment>
<keyword evidence="4" id="KW-0804">Transcription</keyword>
<feature type="coiled-coil region" evidence="6">
    <location>
        <begin position="1781"/>
        <end position="1816"/>
    </location>
</feature>
<comment type="caution">
    <text evidence="9">The sequence shown here is derived from an EMBL/GenBank/DDBJ whole genome shotgun (WGS) entry which is preliminary data.</text>
</comment>
<evidence type="ECO:0000256" key="1">
    <source>
        <dbReference type="ARBA" id="ARBA00004123"/>
    </source>
</evidence>
<evidence type="ECO:0000256" key="4">
    <source>
        <dbReference type="ARBA" id="ARBA00023163"/>
    </source>
</evidence>
<evidence type="ECO:0000256" key="3">
    <source>
        <dbReference type="ARBA" id="ARBA00023125"/>
    </source>
</evidence>
<evidence type="ECO:0000313" key="10">
    <source>
        <dbReference type="Proteomes" id="UP000220797"/>
    </source>
</evidence>
<organism evidence="9 10">
    <name type="scientific">Plasmodium gallinaceum</name>
    <dbReference type="NCBI Taxonomy" id="5849"/>
    <lineage>
        <taxon>Eukaryota</taxon>
        <taxon>Sar</taxon>
        <taxon>Alveolata</taxon>
        <taxon>Apicomplexa</taxon>
        <taxon>Aconoidasida</taxon>
        <taxon>Haemosporida</taxon>
        <taxon>Plasmodiidae</taxon>
        <taxon>Plasmodium</taxon>
        <taxon>Plasmodium (Haemamoeba)</taxon>
    </lineage>
</organism>
<keyword evidence="3" id="KW-0238">DNA-binding</keyword>
<dbReference type="GO" id="GO:0005634">
    <property type="term" value="C:nucleus"/>
    <property type="evidence" value="ECO:0007669"/>
    <property type="project" value="UniProtKB-SubCell"/>
</dbReference>
<evidence type="ECO:0000256" key="5">
    <source>
        <dbReference type="ARBA" id="ARBA00023242"/>
    </source>
</evidence>
<dbReference type="Gene3D" id="1.20.5.2050">
    <property type="match status" value="1"/>
</dbReference>
<dbReference type="VEuPathDB" id="PlasmoDB:PGAL8A_00233500"/>
<dbReference type="GO" id="GO:0003677">
    <property type="term" value="F:DNA binding"/>
    <property type="evidence" value="ECO:0007669"/>
    <property type="project" value="UniProtKB-KW"/>
</dbReference>
<gene>
    <name evidence="9" type="ORF">PGAL8A_00233500</name>
</gene>
<proteinExistence type="predicted"/>
<dbReference type="RefSeq" id="XP_028527751.1">
    <property type="nucleotide sequence ID" value="XM_028671060.1"/>
</dbReference>
<feature type="compositionally biased region" description="Low complexity" evidence="7">
    <location>
        <begin position="482"/>
        <end position="499"/>
    </location>
</feature>
<feature type="domain" description="AP2/ERF" evidence="8">
    <location>
        <begin position="2033"/>
        <end position="2083"/>
    </location>
</feature>